<evidence type="ECO:0008006" key="3">
    <source>
        <dbReference type="Google" id="ProtNLM"/>
    </source>
</evidence>
<reference evidence="1" key="1">
    <citation type="submission" date="2021-12" db="EMBL/GenBank/DDBJ databases">
        <title>Discovery of the Pendulisporaceae a myxobacterial family with distinct sporulation behavior and unique specialized metabolism.</title>
        <authorList>
            <person name="Garcia R."/>
            <person name="Popoff A."/>
            <person name="Bader C.D."/>
            <person name="Loehr J."/>
            <person name="Walesch S."/>
            <person name="Walt C."/>
            <person name="Boldt J."/>
            <person name="Bunk B."/>
            <person name="Haeckl F.J.F.P.J."/>
            <person name="Gunesch A.P."/>
            <person name="Birkelbach J."/>
            <person name="Nuebel U."/>
            <person name="Pietschmann T."/>
            <person name="Bach T."/>
            <person name="Mueller R."/>
        </authorList>
    </citation>
    <scope>NUCLEOTIDE SEQUENCE</scope>
    <source>
        <strain evidence="1">MSr11367</strain>
    </source>
</reference>
<protein>
    <recommendedName>
        <fullName evidence="3">Zinc-finger domain-containing protein</fullName>
    </recommendedName>
</protein>
<evidence type="ECO:0000313" key="2">
    <source>
        <dbReference type="Proteomes" id="UP001374803"/>
    </source>
</evidence>
<gene>
    <name evidence="1" type="ORF">LVJ94_06695</name>
</gene>
<dbReference type="Proteomes" id="UP001374803">
    <property type="component" value="Chromosome"/>
</dbReference>
<proteinExistence type="predicted"/>
<name>A0ABZ2L7L1_9BACT</name>
<dbReference type="RefSeq" id="WP_394836582.1">
    <property type="nucleotide sequence ID" value="NZ_CP089929.1"/>
</dbReference>
<evidence type="ECO:0000313" key="1">
    <source>
        <dbReference type="EMBL" id="WXB06923.1"/>
    </source>
</evidence>
<accession>A0ABZ2L7L1</accession>
<keyword evidence="2" id="KW-1185">Reference proteome</keyword>
<organism evidence="1 2">
    <name type="scientific">Pendulispora rubella</name>
    <dbReference type="NCBI Taxonomy" id="2741070"/>
    <lineage>
        <taxon>Bacteria</taxon>
        <taxon>Pseudomonadati</taxon>
        <taxon>Myxococcota</taxon>
        <taxon>Myxococcia</taxon>
        <taxon>Myxococcales</taxon>
        <taxon>Sorangiineae</taxon>
        <taxon>Pendulisporaceae</taxon>
        <taxon>Pendulispora</taxon>
    </lineage>
</organism>
<dbReference type="EMBL" id="CP089983">
    <property type="protein sequence ID" value="WXB06923.1"/>
    <property type="molecule type" value="Genomic_DNA"/>
</dbReference>
<dbReference type="Gene3D" id="1.10.10.1320">
    <property type="entry name" value="Anti-sigma factor, zinc-finger domain"/>
    <property type="match status" value="1"/>
</dbReference>
<dbReference type="InterPro" id="IPR041916">
    <property type="entry name" value="Anti_sigma_zinc_sf"/>
</dbReference>
<sequence length="77" mass="8567">MSLTKQEIQWLVEGVLSTREDEIGCDDCLSRVGAYAETVLAGLTIPEALRTVEAHLRDCPECREEYEALLLALRDSA</sequence>